<evidence type="ECO:0000256" key="2">
    <source>
        <dbReference type="ARBA" id="ARBA00022448"/>
    </source>
</evidence>
<dbReference type="EMBL" id="DTFI01000041">
    <property type="protein sequence ID" value="HGI43016.1"/>
    <property type="molecule type" value="Genomic_DNA"/>
</dbReference>
<reference evidence="6" key="1">
    <citation type="journal article" date="2020" name="mSystems">
        <title>Genome- and Community-Level Interaction Insights into Carbon Utilization and Element Cycling Functions of Hydrothermarchaeota in Hydrothermal Sediment.</title>
        <authorList>
            <person name="Zhou Z."/>
            <person name="Liu Y."/>
            <person name="Xu W."/>
            <person name="Pan J."/>
            <person name="Luo Z.H."/>
            <person name="Li M."/>
        </authorList>
    </citation>
    <scope>NUCLEOTIDE SEQUENCE [LARGE SCALE GENOMIC DNA]</scope>
    <source>
        <strain evidence="6">SpSt-735</strain>
    </source>
</reference>
<protein>
    <submittedName>
        <fullName evidence="6">ABC transporter ATP-binding protein</fullName>
    </submittedName>
</protein>
<sequence length="315" mass="35826">MGVEYVIETENLTKVYRDRTGEVVALDNVDIKVPKGVLFGLFGPNGSGKTTLISILVGLQLPTRGTARVLGFDCVKQSLEVRKRVGLLPENYGFYEYMTAYENLEFLGRLDGIPREELRRRISEVLELVGLKDWAHTKVKAFSRGMNQRLALAQALLKDPEVLIFDEPTLGLDPQGSVMFRELVTRLVKEGRTVLISTHLLHEVGFICSHAAFIRKGRVVAQGSLEELAERYRESRGYSYEVVVQERPEDLIKELRQLEGVIEVGLENNVVKVRSSRDIMRELIKVTEGYRVRSLRELAPSWDELYQFYHGGGRE</sequence>
<accession>A0A7C4B8Q4</accession>
<evidence type="ECO:0000259" key="5">
    <source>
        <dbReference type="PROSITE" id="PS50893"/>
    </source>
</evidence>
<dbReference type="SMART" id="SM00382">
    <property type="entry name" value="AAA"/>
    <property type="match status" value="1"/>
</dbReference>
<evidence type="ECO:0000256" key="1">
    <source>
        <dbReference type="ARBA" id="ARBA00005417"/>
    </source>
</evidence>
<proteinExistence type="inferred from homology"/>
<dbReference type="Pfam" id="PF00005">
    <property type="entry name" value="ABC_tran"/>
    <property type="match status" value="1"/>
</dbReference>
<dbReference type="Gene3D" id="3.40.50.300">
    <property type="entry name" value="P-loop containing nucleotide triphosphate hydrolases"/>
    <property type="match status" value="1"/>
</dbReference>
<dbReference type="AlphaFoldDB" id="A0A7C4B8Q4"/>
<dbReference type="SUPFAM" id="SSF52540">
    <property type="entry name" value="P-loop containing nucleoside triphosphate hydrolases"/>
    <property type="match status" value="1"/>
</dbReference>
<keyword evidence="3" id="KW-0547">Nucleotide-binding</keyword>
<evidence type="ECO:0000256" key="3">
    <source>
        <dbReference type="ARBA" id="ARBA00022741"/>
    </source>
</evidence>
<organism evidence="6">
    <name type="scientific">Thermofilum pendens</name>
    <dbReference type="NCBI Taxonomy" id="2269"/>
    <lineage>
        <taxon>Archaea</taxon>
        <taxon>Thermoproteota</taxon>
        <taxon>Thermoprotei</taxon>
        <taxon>Thermofilales</taxon>
        <taxon>Thermofilaceae</taxon>
        <taxon>Thermofilum</taxon>
    </lineage>
</organism>
<dbReference type="PROSITE" id="PS50893">
    <property type="entry name" value="ABC_TRANSPORTER_2"/>
    <property type="match status" value="1"/>
</dbReference>
<comment type="similarity">
    <text evidence="1">Belongs to the ABC transporter superfamily.</text>
</comment>
<dbReference type="InterPro" id="IPR003439">
    <property type="entry name" value="ABC_transporter-like_ATP-bd"/>
</dbReference>
<name>A0A7C4B8Q4_THEPE</name>
<keyword evidence="4 6" id="KW-0067">ATP-binding</keyword>
<gene>
    <name evidence="6" type="ORF">ENV17_01340</name>
</gene>
<dbReference type="GO" id="GO:0005524">
    <property type="term" value="F:ATP binding"/>
    <property type="evidence" value="ECO:0007669"/>
    <property type="project" value="UniProtKB-KW"/>
</dbReference>
<keyword evidence="2" id="KW-0813">Transport</keyword>
<comment type="caution">
    <text evidence="6">The sequence shown here is derived from an EMBL/GenBank/DDBJ whole genome shotgun (WGS) entry which is preliminary data.</text>
</comment>
<feature type="domain" description="ABC transporter" evidence="5">
    <location>
        <begin position="7"/>
        <end position="241"/>
    </location>
</feature>
<dbReference type="CDD" id="cd03230">
    <property type="entry name" value="ABC_DR_subfamily_A"/>
    <property type="match status" value="1"/>
</dbReference>
<evidence type="ECO:0000256" key="4">
    <source>
        <dbReference type="ARBA" id="ARBA00022840"/>
    </source>
</evidence>
<evidence type="ECO:0000313" key="6">
    <source>
        <dbReference type="EMBL" id="HGI43016.1"/>
    </source>
</evidence>
<dbReference type="InterPro" id="IPR027417">
    <property type="entry name" value="P-loop_NTPase"/>
</dbReference>
<dbReference type="GO" id="GO:0016887">
    <property type="term" value="F:ATP hydrolysis activity"/>
    <property type="evidence" value="ECO:0007669"/>
    <property type="project" value="InterPro"/>
</dbReference>
<dbReference type="InterPro" id="IPR003593">
    <property type="entry name" value="AAA+_ATPase"/>
</dbReference>
<dbReference type="PANTHER" id="PTHR43335:SF4">
    <property type="entry name" value="ABC TRANSPORTER, ATP-BINDING PROTEIN"/>
    <property type="match status" value="1"/>
</dbReference>
<dbReference type="PANTHER" id="PTHR43335">
    <property type="entry name" value="ABC TRANSPORTER, ATP-BINDING PROTEIN"/>
    <property type="match status" value="1"/>
</dbReference>